<dbReference type="Gene3D" id="1.20.200.10">
    <property type="entry name" value="Fumarase/aspartase (Central domain)"/>
    <property type="match status" value="1"/>
</dbReference>
<dbReference type="UniPathway" id="UPA00074">
    <property type="reaction ID" value="UER00132"/>
</dbReference>
<comment type="pathway">
    <text evidence="2">Purine metabolism; AMP biosynthesis via de novo pathway; AMP from IMP: step 2/2.</text>
</comment>
<dbReference type="SUPFAM" id="SSF48557">
    <property type="entry name" value="L-aspartase-like"/>
    <property type="match status" value="1"/>
</dbReference>
<dbReference type="InterPro" id="IPR024083">
    <property type="entry name" value="Fumarase/histidase_N"/>
</dbReference>
<comment type="similarity">
    <text evidence="3">Belongs to the lyase 1 family. Adenylosuccinate lyase subfamily.</text>
</comment>
<dbReference type="EMBL" id="UOGB01000284">
    <property type="protein sequence ID" value="VAX23967.1"/>
    <property type="molecule type" value="Genomic_DNA"/>
</dbReference>
<dbReference type="Pfam" id="PF10397">
    <property type="entry name" value="ADSL_C"/>
    <property type="match status" value="1"/>
</dbReference>
<dbReference type="PRINTS" id="PR00145">
    <property type="entry name" value="ARGSUCLYASE"/>
</dbReference>
<feature type="domain" description="Adenylosuccinate lyase C-terminal" evidence="11">
    <location>
        <begin position="340"/>
        <end position="420"/>
    </location>
</feature>
<dbReference type="Pfam" id="PF00206">
    <property type="entry name" value="Lyase_1"/>
    <property type="match status" value="1"/>
</dbReference>
<dbReference type="FunFam" id="1.10.40.30:FF:000007">
    <property type="entry name" value="Adenylosuccinate lyase"/>
    <property type="match status" value="1"/>
</dbReference>
<keyword evidence="6" id="KW-0658">Purine biosynthesis</keyword>
<dbReference type="GO" id="GO:0070626">
    <property type="term" value="F:(S)-2-(5-amino-1-(5-phospho-D-ribosyl)imidazole-4-carboxamido) succinate lyase (fumarate-forming) activity"/>
    <property type="evidence" value="ECO:0007669"/>
    <property type="project" value="TreeGrafter"/>
</dbReference>
<evidence type="ECO:0000313" key="12">
    <source>
        <dbReference type="EMBL" id="VAX23967.1"/>
    </source>
</evidence>
<dbReference type="NCBIfam" id="TIGR00928">
    <property type="entry name" value="purB"/>
    <property type="match status" value="1"/>
</dbReference>
<evidence type="ECO:0000256" key="7">
    <source>
        <dbReference type="ARBA" id="ARBA00023239"/>
    </source>
</evidence>
<dbReference type="PROSITE" id="PS00163">
    <property type="entry name" value="FUMARATE_LYASES"/>
    <property type="match status" value="1"/>
</dbReference>
<dbReference type="GO" id="GO:0004018">
    <property type="term" value="F:N6-(1,2-dicarboxyethyl)AMP AMP-lyase (fumarate-forming) activity"/>
    <property type="evidence" value="ECO:0007669"/>
    <property type="project" value="InterPro"/>
</dbReference>
<name>A0A3B1D5E8_9ZZZZ</name>
<proteinExistence type="inferred from homology"/>
<comment type="catalytic activity">
    <reaction evidence="8">
        <text>(2S)-2-[5-amino-1-(5-phospho-beta-D-ribosyl)imidazole-4-carboxamido]succinate = 5-amino-1-(5-phospho-beta-D-ribosyl)imidazole-4-carboxamide + fumarate</text>
        <dbReference type="Rhea" id="RHEA:23920"/>
        <dbReference type="ChEBI" id="CHEBI:29806"/>
        <dbReference type="ChEBI" id="CHEBI:58443"/>
        <dbReference type="ChEBI" id="CHEBI:58475"/>
        <dbReference type="EC" id="4.3.2.2"/>
    </reaction>
    <physiologicalReaction direction="left-to-right" evidence="8">
        <dbReference type="Rhea" id="RHEA:23921"/>
    </physiologicalReaction>
</comment>
<dbReference type="FunFam" id="1.20.200.10:FF:000008">
    <property type="entry name" value="Adenylosuccinate lyase"/>
    <property type="match status" value="1"/>
</dbReference>
<evidence type="ECO:0000256" key="5">
    <source>
        <dbReference type="ARBA" id="ARBA00017058"/>
    </source>
</evidence>
<reference evidence="12" key="1">
    <citation type="submission" date="2018-06" db="EMBL/GenBank/DDBJ databases">
        <authorList>
            <person name="Zhirakovskaya E."/>
        </authorList>
    </citation>
    <scope>NUCLEOTIDE SEQUENCE</scope>
</reference>
<dbReference type="PANTHER" id="PTHR43172:SF1">
    <property type="entry name" value="ADENYLOSUCCINATE LYASE"/>
    <property type="match status" value="1"/>
</dbReference>
<dbReference type="Gene3D" id="1.10.275.10">
    <property type="entry name" value="Fumarase/aspartase (N-terminal domain)"/>
    <property type="match status" value="1"/>
</dbReference>
<dbReference type="Gene3D" id="1.10.40.30">
    <property type="entry name" value="Fumarase/aspartase (C-terminal domain)"/>
    <property type="match status" value="1"/>
</dbReference>
<evidence type="ECO:0000259" key="11">
    <source>
        <dbReference type="SMART" id="SM00998"/>
    </source>
</evidence>
<gene>
    <name evidence="12" type="ORF">MNBD_NITROSPINAE03-1134</name>
</gene>
<evidence type="ECO:0000256" key="4">
    <source>
        <dbReference type="ARBA" id="ARBA00012339"/>
    </source>
</evidence>
<dbReference type="GO" id="GO:0006189">
    <property type="term" value="P:'de novo' IMP biosynthetic process"/>
    <property type="evidence" value="ECO:0007669"/>
    <property type="project" value="UniProtKB-UniPathway"/>
</dbReference>
<organism evidence="12">
    <name type="scientific">hydrothermal vent metagenome</name>
    <dbReference type="NCBI Taxonomy" id="652676"/>
    <lineage>
        <taxon>unclassified sequences</taxon>
        <taxon>metagenomes</taxon>
        <taxon>ecological metagenomes</taxon>
    </lineage>
</organism>
<dbReference type="SMART" id="SM00998">
    <property type="entry name" value="ADSL_C"/>
    <property type="match status" value="1"/>
</dbReference>
<dbReference type="InterPro" id="IPR022761">
    <property type="entry name" value="Fumarate_lyase_N"/>
</dbReference>
<comment type="pathway">
    <text evidence="1">Purine metabolism; IMP biosynthesis via de novo pathway; 5-amino-1-(5-phospho-D-ribosyl)imidazole-4-carboxamide from 5-amino-1-(5-phospho-D-ribosyl)imidazole-4-carboxylate: step 2/2.</text>
</comment>
<dbReference type="InterPro" id="IPR008948">
    <property type="entry name" value="L-Aspartase-like"/>
</dbReference>
<dbReference type="InterPro" id="IPR020557">
    <property type="entry name" value="Fumarate_lyase_CS"/>
</dbReference>
<protein>
    <recommendedName>
        <fullName evidence="5">Adenylosuccinate lyase</fullName>
        <ecNumber evidence="4">4.3.2.2</ecNumber>
    </recommendedName>
    <alternativeName>
        <fullName evidence="9">Adenylosuccinase</fullName>
    </alternativeName>
</protein>
<dbReference type="CDD" id="cd01360">
    <property type="entry name" value="Adenylsuccinate_lyase_1"/>
    <property type="match status" value="1"/>
</dbReference>
<dbReference type="GO" id="GO:0044208">
    <property type="term" value="P:'de novo' AMP biosynthetic process"/>
    <property type="evidence" value="ECO:0007669"/>
    <property type="project" value="UniProtKB-UniPathway"/>
</dbReference>
<evidence type="ECO:0000256" key="8">
    <source>
        <dbReference type="ARBA" id="ARBA00024477"/>
    </source>
</evidence>
<dbReference type="InterPro" id="IPR004769">
    <property type="entry name" value="Pur_lyase"/>
</dbReference>
<evidence type="ECO:0000256" key="6">
    <source>
        <dbReference type="ARBA" id="ARBA00022755"/>
    </source>
</evidence>
<evidence type="ECO:0000256" key="1">
    <source>
        <dbReference type="ARBA" id="ARBA00004706"/>
    </source>
</evidence>
<evidence type="ECO:0000256" key="10">
    <source>
        <dbReference type="ARBA" id="ARBA00049115"/>
    </source>
</evidence>
<evidence type="ECO:0000256" key="2">
    <source>
        <dbReference type="ARBA" id="ARBA00004734"/>
    </source>
</evidence>
<dbReference type="EC" id="4.3.2.2" evidence="4"/>
<sequence>MERVWALENKYGVWLKIELLACEAWAEEGVIPHESLRTIRWKAGFDIKRIEQIEAETHHDVIAFLTSVAENVGPDSRFIHLGLTSSDIVDTALSVLMVEASDIMLAGIDKTMKTLKRRAYEFKETVCVGRSHGIHAELTTFGLKLALWYADMKRNKERMQSARETARVGKLSGAVGTYANVTPKIEEYVCEKLGLKSAPISTQVLQRDRHAEYMCAMGILAVSIEKIAVELRHLQRTEVMEAEEYFHESQKGSSAMPHKKNPITAENITGLARVVKGNVSSALDNVPLWHERDISHSSVERITIPDSTILIDTMLYKLDRLLDKLNVLPDNMLENIEKTNGLIFSQKILLDLALAGMKREDAYQVVQRTAMKCWKEKEQFLDLLLAEPKVRGTLSKEQIEESFDLTYHLRHVDHIFNKVFED</sequence>
<comment type="catalytic activity">
    <reaction evidence="10">
        <text>N(6)-(1,2-dicarboxyethyl)-AMP = fumarate + AMP</text>
        <dbReference type="Rhea" id="RHEA:16853"/>
        <dbReference type="ChEBI" id="CHEBI:29806"/>
        <dbReference type="ChEBI" id="CHEBI:57567"/>
        <dbReference type="ChEBI" id="CHEBI:456215"/>
        <dbReference type="EC" id="4.3.2.2"/>
    </reaction>
    <physiologicalReaction direction="left-to-right" evidence="10">
        <dbReference type="Rhea" id="RHEA:16854"/>
    </physiologicalReaction>
</comment>
<accession>A0A3B1D5E8</accession>
<dbReference type="AlphaFoldDB" id="A0A3B1D5E8"/>
<dbReference type="GO" id="GO:0005829">
    <property type="term" value="C:cytosol"/>
    <property type="evidence" value="ECO:0007669"/>
    <property type="project" value="TreeGrafter"/>
</dbReference>
<dbReference type="PRINTS" id="PR00149">
    <property type="entry name" value="FUMRATELYASE"/>
</dbReference>
<evidence type="ECO:0000256" key="3">
    <source>
        <dbReference type="ARBA" id="ARBA00008273"/>
    </source>
</evidence>
<dbReference type="InterPro" id="IPR000362">
    <property type="entry name" value="Fumarate_lyase_fam"/>
</dbReference>
<keyword evidence="7 12" id="KW-0456">Lyase</keyword>
<evidence type="ECO:0000256" key="9">
    <source>
        <dbReference type="ARBA" id="ARBA00030717"/>
    </source>
</evidence>
<dbReference type="UniPathway" id="UPA00075">
    <property type="reaction ID" value="UER00336"/>
</dbReference>
<dbReference type="PANTHER" id="PTHR43172">
    <property type="entry name" value="ADENYLOSUCCINATE LYASE"/>
    <property type="match status" value="1"/>
</dbReference>
<dbReference type="InterPro" id="IPR019468">
    <property type="entry name" value="AdenyloSucc_lyase_C"/>
</dbReference>